<dbReference type="Pfam" id="PF15067">
    <property type="entry name" value="FAM124"/>
    <property type="match status" value="1"/>
</dbReference>
<dbReference type="Proteomes" id="UP000662637">
    <property type="component" value="Unassembled WGS sequence"/>
</dbReference>
<evidence type="ECO:0000313" key="5">
    <source>
        <dbReference type="Proteomes" id="UP000662637"/>
    </source>
</evidence>
<organism evidence="4 5">
    <name type="scientific">Marmota monax</name>
    <name type="common">Woodchuck</name>
    <dbReference type="NCBI Taxonomy" id="9995"/>
    <lineage>
        <taxon>Eukaryota</taxon>
        <taxon>Metazoa</taxon>
        <taxon>Chordata</taxon>
        <taxon>Craniata</taxon>
        <taxon>Vertebrata</taxon>
        <taxon>Euteleostomi</taxon>
        <taxon>Mammalia</taxon>
        <taxon>Eutheria</taxon>
        <taxon>Euarchontoglires</taxon>
        <taxon>Glires</taxon>
        <taxon>Rodentia</taxon>
        <taxon>Sciuromorpha</taxon>
        <taxon>Sciuridae</taxon>
        <taxon>Xerinae</taxon>
        <taxon>Marmotini</taxon>
        <taxon>Marmota</taxon>
    </lineage>
</organism>
<comment type="caution">
    <text evidence="4">The sequence shown here is derived from an EMBL/GenBank/DDBJ whole genome shotgun (WGS) entry which is preliminary data.</text>
</comment>
<evidence type="ECO:0000256" key="2">
    <source>
        <dbReference type="SAM" id="MobiDB-lite"/>
    </source>
</evidence>
<feature type="domain" description="FAM124" evidence="3">
    <location>
        <begin position="10"/>
        <end position="244"/>
    </location>
</feature>
<reference evidence="4" key="1">
    <citation type="submission" date="2020-08" db="EMBL/GenBank/DDBJ databases">
        <authorList>
            <person name="Shumante A."/>
            <person name="Zimin A.V."/>
            <person name="Puiu D."/>
            <person name="Salzberg S.L."/>
        </authorList>
    </citation>
    <scope>NUCLEOTIDE SEQUENCE</scope>
    <source>
        <strain evidence="4">WC2-LM</strain>
        <tissue evidence="4">Liver</tissue>
    </source>
</reference>
<feature type="compositionally biased region" description="Low complexity" evidence="2">
    <location>
        <begin position="308"/>
        <end position="335"/>
    </location>
</feature>
<dbReference type="InterPro" id="IPR029380">
    <property type="entry name" value="FAM124"/>
</dbReference>
<evidence type="ECO:0000259" key="3">
    <source>
        <dbReference type="Pfam" id="PF15067"/>
    </source>
</evidence>
<comment type="similarity">
    <text evidence="1">Belongs to the FAM124 family.</text>
</comment>
<accession>A0A834R2D3</accession>
<sequence length="453" mass="51623">MDETQEPLAMTVHLLADSGHGLLLQQALDQLLDCICPGMRLFLVSERVQPVKYYERHHPRRSRFPGMSVLLFLHESRGEERLLRVLDSLQRPPWQCYPTQDVQGRLRPYLLANQEFYSLDNQMPVWGVRQVHCGTEILRVTLYCSFDNYEDAIRLYEMILQREATLQKSNFCFFGLYTTENLALQLSLKQLPLGTSVDPKESCVLQFKVQEIGQLVPLLPNPCVPISSTRWQTQDYDGNKILLQVQLNPEPGVRNRELSFLNATLDSGLLHQSSRLTPVPAQRTLEPRSRRIRGRRFKVRSLEFPEPSGASDSSSATSWKSPGWSSPASSSVTSTQLHPPLEPRVRMKVLRENSLQKLEAETNVDTGFTIINSEPRQSFLSRFPRDLWITQPLSCLPDSSLEGATSKNKGILRERIHPLSLASQGDFGTRKIISRCSLHLPVQGGEKEEEFFI</sequence>
<protein>
    <submittedName>
        <fullName evidence="4">Protein FAM124B</fullName>
    </submittedName>
</protein>
<evidence type="ECO:0000313" key="4">
    <source>
        <dbReference type="EMBL" id="KAF7486263.1"/>
    </source>
</evidence>
<dbReference type="EMBL" id="WJEC01000049">
    <property type="protein sequence ID" value="KAF7486263.1"/>
    <property type="molecule type" value="Genomic_DNA"/>
</dbReference>
<feature type="region of interest" description="Disordered" evidence="2">
    <location>
        <begin position="303"/>
        <end position="340"/>
    </location>
</feature>
<gene>
    <name evidence="4" type="ORF">GHT09_001796</name>
</gene>
<proteinExistence type="inferred from homology"/>
<dbReference type="AlphaFoldDB" id="A0A834R2D3"/>
<dbReference type="PANTHER" id="PTHR14715:SF2">
    <property type="entry name" value="PROTEIN FAM124B"/>
    <property type="match status" value="1"/>
</dbReference>
<dbReference type="PANTHER" id="PTHR14715">
    <property type="entry name" value="FAM124 DOMAIN-CONTAINING PROTEIN-RELATED"/>
    <property type="match status" value="1"/>
</dbReference>
<name>A0A834R2D3_MARMO</name>
<dbReference type="GO" id="GO:0005654">
    <property type="term" value="C:nucleoplasm"/>
    <property type="evidence" value="ECO:0007669"/>
    <property type="project" value="TreeGrafter"/>
</dbReference>
<dbReference type="InterPro" id="IPR046365">
    <property type="entry name" value="FAM124_dom"/>
</dbReference>
<evidence type="ECO:0000256" key="1">
    <source>
        <dbReference type="ARBA" id="ARBA00006440"/>
    </source>
</evidence>